<dbReference type="GeneID" id="25726468"/>
<reference evidence="2 3" key="1">
    <citation type="journal article" date="2013" name="BMC Genomics">
        <title>Reconstruction of the lipid metabolism for the microalga Monoraphidium neglectum from its genome sequence reveals characteristics suitable for biofuel production.</title>
        <authorList>
            <person name="Bogen C."/>
            <person name="Al-Dilaimi A."/>
            <person name="Albersmeier A."/>
            <person name="Wichmann J."/>
            <person name="Grundmann M."/>
            <person name="Rupp O."/>
            <person name="Lauersen K.J."/>
            <person name="Blifernez-Klassen O."/>
            <person name="Kalinowski J."/>
            <person name="Goesmann A."/>
            <person name="Mussgnug J.H."/>
            <person name="Kruse O."/>
        </authorList>
    </citation>
    <scope>NUCLEOTIDE SEQUENCE [LARGE SCALE GENOMIC DNA]</scope>
    <source>
        <strain evidence="2 3">SAG 48.87</strain>
    </source>
</reference>
<dbReference type="PANTHER" id="PTHR36009">
    <property type="match status" value="1"/>
</dbReference>
<keyword evidence="1" id="KW-1133">Transmembrane helix</keyword>
<dbReference type="EMBL" id="KK100246">
    <property type="protein sequence ID" value="KIZ07603.1"/>
    <property type="molecule type" value="Genomic_DNA"/>
</dbReference>
<evidence type="ECO:0000256" key="1">
    <source>
        <dbReference type="SAM" id="Phobius"/>
    </source>
</evidence>
<keyword evidence="1" id="KW-0812">Transmembrane</keyword>
<dbReference type="OrthoDB" id="47210at2759"/>
<dbReference type="PANTHER" id="PTHR36009:SF3">
    <property type="entry name" value="TRANSMEMBRANE PROTEIN"/>
    <property type="match status" value="1"/>
</dbReference>
<keyword evidence="1" id="KW-0472">Membrane</keyword>
<sequence length="240" mass="26289">MQQRHQPGRDVIARAAGEGGYVFVLAPNQTPTIDAFTVEKLVGLKPDDPFQVTPGHRVNTVFAALFNAMGFYPLIYAALLIPAARSDKLPAWPFVATSVFLGAYALIPYMALWSPKDPPQQLPPPKEELEGWSRLYMKGAETPVLPALLTAGAAFFTFQMATAGGEAWLAFLKLFDQSRLVHATTIDFCLCTLLAPFWMSNDAEGRGWEQRGTLVPLLSLLPLVGPAIYLLLRPKTDLSS</sequence>
<dbReference type="RefSeq" id="XP_013906622.1">
    <property type="nucleotide sequence ID" value="XM_014051168.1"/>
</dbReference>
<organism evidence="2 3">
    <name type="scientific">Monoraphidium neglectum</name>
    <dbReference type="NCBI Taxonomy" id="145388"/>
    <lineage>
        <taxon>Eukaryota</taxon>
        <taxon>Viridiplantae</taxon>
        <taxon>Chlorophyta</taxon>
        <taxon>core chlorophytes</taxon>
        <taxon>Chlorophyceae</taxon>
        <taxon>CS clade</taxon>
        <taxon>Sphaeropleales</taxon>
        <taxon>Selenastraceae</taxon>
        <taxon>Monoraphidium</taxon>
    </lineage>
</organism>
<feature type="transmembrane region" description="Helical" evidence="1">
    <location>
        <begin position="144"/>
        <end position="168"/>
    </location>
</feature>
<dbReference type="Proteomes" id="UP000054498">
    <property type="component" value="Unassembled WGS sequence"/>
</dbReference>
<evidence type="ECO:0008006" key="4">
    <source>
        <dbReference type="Google" id="ProtNLM"/>
    </source>
</evidence>
<name>A0A0D2KBW7_9CHLO</name>
<dbReference type="AlphaFoldDB" id="A0A0D2KBW7"/>
<dbReference type="KEGG" id="mng:MNEG_0350"/>
<evidence type="ECO:0000313" key="3">
    <source>
        <dbReference type="Proteomes" id="UP000054498"/>
    </source>
</evidence>
<accession>A0A0D2KBW7</accession>
<proteinExistence type="predicted"/>
<keyword evidence="3" id="KW-1185">Reference proteome</keyword>
<evidence type="ECO:0000313" key="2">
    <source>
        <dbReference type="EMBL" id="KIZ07603.1"/>
    </source>
</evidence>
<feature type="transmembrane region" description="Helical" evidence="1">
    <location>
        <begin position="91"/>
        <end position="112"/>
    </location>
</feature>
<gene>
    <name evidence="2" type="ORF">MNEG_0350</name>
</gene>
<protein>
    <recommendedName>
        <fullName evidence="4">DUF2834 domain-containing protein</fullName>
    </recommendedName>
</protein>
<feature type="transmembrane region" description="Helical" evidence="1">
    <location>
        <begin position="60"/>
        <end position="79"/>
    </location>
</feature>
<feature type="transmembrane region" description="Helical" evidence="1">
    <location>
        <begin position="214"/>
        <end position="232"/>
    </location>
</feature>
<feature type="transmembrane region" description="Helical" evidence="1">
    <location>
        <begin position="180"/>
        <end position="199"/>
    </location>
</feature>